<dbReference type="OrthoDB" id="1938258at2759"/>
<feature type="signal peptide" evidence="1">
    <location>
        <begin position="1"/>
        <end position="17"/>
    </location>
</feature>
<evidence type="ECO:0000256" key="1">
    <source>
        <dbReference type="SAM" id="SignalP"/>
    </source>
</evidence>
<feature type="chain" id="PRO_5024406291" evidence="1">
    <location>
        <begin position="18"/>
        <end position="182"/>
    </location>
</feature>
<gene>
    <name evidence="2" type="ORF">FH972_017395</name>
</gene>
<organism evidence="2 3">
    <name type="scientific">Carpinus fangiana</name>
    <dbReference type="NCBI Taxonomy" id="176857"/>
    <lineage>
        <taxon>Eukaryota</taxon>
        <taxon>Viridiplantae</taxon>
        <taxon>Streptophyta</taxon>
        <taxon>Embryophyta</taxon>
        <taxon>Tracheophyta</taxon>
        <taxon>Spermatophyta</taxon>
        <taxon>Magnoliopsida</taxon>
        <taxon>eudicotyledons</taxon>
        <taxon>Gunneridae</taxon>
        <taxon>Pentapetalae</taxon>
        <taxon>rosids</taxon>
        <taxon>fabids</taxon>
        <taxon>Fagales</taxon>
        <taxon>Betulaceae</taxon>
        <taxon>Carpinus</taxon>
    </lineage>
</organism>
<accession>A0A5N6RJ26</accession>
<proteinExistence type="predicted"/>
<keyword evidence="3" id="KW-1185">Reference proteome</keyword>
<keyword evidence="1" id="KW-0732">Signal</keyword>
<dbReference type="Proteomes" id="UP000327013">
    <property type="component" value="Chromosome 7"/>
</dbReference>
<evidence type="ECO:0000313" key="2">
    <source>
        <dbReference type="EMBL" id="KAE8099411.1"/>
    </source>
</evidence>
<sequence>MGFGVWVFFFWFGKLEFLQKSGRRGWVGLAVRPSRGSQWFASVVGCSPAPWDAASWRRDSVPSSNSSQFKLSFTESKKLKKEKKKLEDYLDPVLLSAASSKIGRAKKVRPEAKPNKVAKDFEWPVDELKVFVADSKSENRGNWRSDEVVDLKDDLDLIGDSGEGEESCTPFRRFERTAFCRF</sequence>
<dbReference type="AlphaFoldDB" id="A0A5N6RJ26"/>
<evidence type="ECO:0000313" key="3">
    <source>
        <dbReference type="Proteomes" id="UP000327013"/>
    </source>
</evidence>
<name>A0A5N6RJ26_9ROSI</name>
<dbReference type="EMBL" id="CM017327">
    <property type="protein sequence ID" value="KAE8099411.1"/>
    <property type="molecule type" value="Genomic_DNA"/>
</dbReference>
<reference evidence="2 3" key="1">
    <citation type="submission" date="2019-06" db="EMBL/GenBank/DDBJ databases">
        <title>A chromosomal-level reference genome of Carpinus fangiana (Coryloideae, Betulaceae).</title>
        <authorList>
            <person name="Yang X."/>
            <person name="Wang Z."/>
            <person name="Zhang L."/>
            <person name="Hao G."/>
            <person name="Liu J."/>
            <person name="Yang Y."/>
        </authorList>
    </citation>
    <scope>NUCLEOTIDE SEQUENCE [LARGE SCALE GENOMIC DNA]</scope>
    <source>
        <strain evidence="2">Cfa_2016G</strain>
        <tissue evidence="2">Leaf</tissue>
    </source>
</reference>
<protein>
    <submittedName>
        <fullName evidence="2">Uncharacterized protein</fullName>
    </submittedName>
</protein>